<dbReference type="Pfam" id="PF00528">
    <property type="entry name" value="BPD_transp_1"/>
    <property type="match status" value="1"/>
</dbReference>
<protein>
    <submittedName>
        <fullName evidence="9">Peptide/nickel transport system permease protein</fullName>
    </submittedName>
</protein>
<comment type="subcellular location">
    <subcellularLocation>
        <location evidence="1 7">Cell membrane</location>
        <topology evidence="1 7">Multi-pass membrane protein</topology>
    </subcellularLocation>
</comment>
<keyword evidence="5 7" id="KW-1133">Transmembrane helix</keyword>
<dbReference type="PANTHER" id="PTHR43386">
    <property type="entry name" value="OLIGOPEPTIDE TRANSPORT SYSTEM PERMEASE PROTEIN APPC"/>
    <property type="match status" value="1"/>
</dbReference>
<feature type="transmembrane region" description="Helical" evidence="7">
    <location>
        <begin position="156"/>
        <end position="181"/>
    </location>
</feature>
<feature type="transmembrane region" description="Helical" evidence="7">
    <location>
        <begin position="46"/>
        <end position="68"/>
    </location>
</feature>
<keyword evidence="3" id="KW-1003">Cell membrane</keyword>
<feature type="domain" description="ABC transmembrane type-1" evidence="8">
    <location>
        <begin position="107"/>
        <end position="297"/>
    </location>
</feature>
<dbReference type="AlphaFoldDB" id="A0A1N6I7B3"/>
<dbReference type="CDD" id="cd06261">
    <property type="entry name" value="TM_PBP2"/>
    <property type="match status" value="1"/>
</dbReference>
<dbReference type="GO" id="GO:0055085">
    <property type="term" value="P:transmembrane transport"/>
    <property type="evidence" value="ECO:0007669"/>
    <property type="project" value="InterPro"/>
</dbReference>
<evidence type="ECO:0000256" key="5">
    <source>
        <dbReference type="ARBA" id="ARBA00022989"/>
    </source>
</evidence>
<evidence type="ECO:0000256" key="1">
    <source>
        <dbReference type="ARBA" id="ARBA00004651"/>
    </source>
</evidence>
<dbReference type="InterPro" id="IPR000515">
    <property type="entry name" value="MetI-like"/>
</dbReference>
<keyword evidence="4 7" id="KW-0812">Transmembrane</keyword>
<dbReference type="InterPro" id="IPR035906">
    <property type="entry name" value="MetI-like_sf"/>
</dbReference>
<accession>A0A1N6I7B3</accession>
<dbReference type="SUPFAM" id="SSF161098">
    <property type="entry name" value="MetI-like"/>
    <property type="match status" value="1"/>
</dbReference>
<gene>
    <name evidence="9" type="ORF">SAMN05443544_3765</name>
</gene>
<dbReference type="InterPro" id="IPR025966">
    <property type="entry name" value="OppC_N"/>
</dbReference>
<keyword evidence="10" id="KW-1185">Reference proteome</keyword>
<reference evidence="10" key="1">
    <citation type="submission" date="2016-11" db="EMBL/GenBank/DDBJ databases">
        <authorList>
            <person name="Varghese N."/>
            <person name="Submissions S."/>
        </authorList>
    </citation>
    <scope>NUCLEOTIDE SEQUENCE [LARGE SCALE GENOMIC DNA]</scope>
    <source>
        <strain evidence="10">DSM 8595</strain>
    </source>
</reference>
<feature type="transmembrane region" description="Helical" evidence="7">
    <location>
        <begin position="201"/>
        <end position="221"/>
    </location>
</feature>
<sequence length="310" mass="33197">MSRQTSMEPPVNTVGQDTVSVQAVRRQRLEGPVSGWNRMRRRLGTLGLVCVGVLAVVVLTTIFAPLIAPYDPYAGSVVDRHLPPSPEHWFGTDQSGRDIFSRIIWGARTSLIGPTVVVLVAAAAAVTLALTAVWFGGRVDAFIGRILDILFAFPNMLLAILAVAIFGPSLLTASIALAIGFTPYSARVIRSVALRERNLPYVASAQLQGISGFLITVRHILPNVRTQIFTGMTINFGYAMIDLAALSFLGLGVQPPTPDWGLMVSNGQASLLQGYWEQSVFAGLAIVITVAALGYVGEQLGGRRAAGRTR</sequence>
<proteinExistence type="inferred from homology"/>
<keyword evidence="2 7" id="KW-0813">Transport</keyword>
<evidence type="ECO:0000259" key="8">
    <source>
        <dbReference type="PROSITE" id="PS50928"/>
    </source>
</evidence>
<dbReference type="Pfam" id="PF12911">
    <property type="entry name" value="OppC_N"/>
    <property type="match status" value="1"/>
</dbReference>
<feature type="transmembrane region" description="Helical" evidence="7">
    <location>
        <begin position="233"/>
        <end position="255"/>
    </location>
</feature>
<dbReference type="EMBL" id="FSRJ01000005">
    <property type="protein sequence ID" value="SIO27859.1"/>
    <property type="molecule type" value="Genomic_DNA"/>
</dbReference>
<dbReference type="Proteomes" id="UP000184699">
    <property type="component" value="Unassembled WGS sequence"/>
</dbReference>
<feature type="transmembrane region" description="Helical" evidence="7">
    <location>
        <begin position="111"/>
        <end position="135"/>
    </location>
</feature>
<dbReference type="GO" id="GO:0005886">
    <property type="term" value="C:plasma membrane"/>
    <property type="evidence" value="ECO:0007669"/>
    <property type="project" value="UniProtKB-SubCell"/>
</dbReference>
<evidence type="ECO:0000256" key="6">
    <source>
        <dbReference type="ARBA" id="ARBA00023136"/>
    </source>
</evidence>
<keyword evidence="6 7" id="KW-0472">Membrane</keyword>
<dbReference type="OrthoDB" id="9812701at2"/>
<comment type="similarity">
    <text evidence="7">Belongs to the binding-protein-dependent transport system permease family.</text>
</comment>
<dbReference type="InterPro" id="IPR050366">
    <property type="entry name" value="BP-dependent_transpt_permease"/>
</dbReference>
<dbReference type="STRING" id="232089.SAMN05443544_3765"/>
<evidence type="ECO:0000313" key="9">
    <source>
        <dbReference type="EMBL" id="SIO27859.1"/>
    </source>
</evidence>
<organism evidence="9 10">
    <name type="scientific">Agromyces cerinus subsp. cerinus</name>
    <dbReference type="NCBI Taxonomy" id="232089"/>
    <lineage>
        <taxon>Bacteria</taxon>
        <taxon>Bacillati</taxon>
        <taxon>Actinomycetota</taxon>
        <taxon>Actinomycetes</taxon>
        <taxon>Micrococcales</taxon>
        <taxon>Microbacteriaceae</taxon>
        <taxon>Agromyces</taxon>
    </lineage>
</organism>
<feature type="transmembrane region" description="Helical" evidence="7">
    <location>
        <begin position="275"/>
        <end position="296"/>
    </location>
</feature>
<evidence type="ECO:0000313" key="10">
    <source>
        <dbReference type="Proteomes" id="UP000184699"/>
    </source>
</evidence>
<dbReference type="RefSeq" id="WP_074261871.1">
    <property type="nucleotide sequence ID" value="NZ_FSRJ01000005.1"/>
</dbReference>
<evidence type="ECO:0000256" key="2">
    <source>
        <dbReference type="ARBA" id="ARBA00022448"/>
    </source>
</evidence>
<evidence type="ECO:0000256" key="7">
    <source>
        <dbReference type="RuleBase" id="RU363032"/>
    </source>
</evidence>
<evidence type="ECO:0000256" key="4">
    <source>
        <dbReference type="ARBA" id="ARBA00022692"/>
    </source>
</evidence>
<name>A0A1N6I7B3_9MICO</name>
<evidence type="ECO:0000256" key="3">
    <source>
        <dbReference type="ARBA" id="ARBA00022475"/>
    </source>
</evidence>
<dbReference type="PANTHER" id="PTHR43386:SF26">
    <property type="entry name" value="ABC TRANSPORTER PERMEASE PROTEIN"/>
    <property type="match status" value="1"/>
</dbReference>
<dbReference type="PROSITE" id="PS50928">
    <property type="entry name" value="ABC_TM1"/>
    <property type="match status" value="1"/>
</dbReference>
<dbReference type="Gene3D" id="1.10.3720.10">
    <property type="entry name" value="MetI-like"/>
    <property type="match status" value="1"/>
</dbReference>